<evidence type="ECO:0000256" key="2">
    <source>
        <dbReference type="ARBA" id="ARBA00022603"/>
    </source>
</evidence>
<dbReference type="EC" id="2.1.1.-" evidence="4"/>
<dbReference type="InterPro" id="IPR029063">
    <property type="entry name" value="SAM-dependent_MTases_sf"/>
</dbReference>
<evidence type="ECO:0000256" key="3">
    <source>
        <dbReference type="ARBA" id="ARBA00022679"/>
    </source>
</evidence>
<gene>
    <name evidence="5" type="ORF">WG926_23025</name>
</gene>
<accession>A0ABU9YRP0</accession>
<dbReference type="InterPro" id="IPR007213">
    <property type="entry name" value="Ppm1/Ppm2/Tcmp"/>
</dbReference>
<reference evidence="5 6" key="1">
    <citation type="submission" date="2024-03" db="EMBL/GenBank/DDBJ databases">
        <title>High-quality draft genome sequencing of Tistrella sp. BH-R2-4.</title>
        <authorList>
            <person name="Dong C."/>
        </authorList>
    </citation>
    <scope>NUCLEOTIDE SEQUENCE [LARGE SCALE GENOMIC DNA]</scope>
    <source>
        <strain evidence="5 6">BH-R2-4</strain>
    </source>
</reference>
<evidence type="ECO:0000313" key="5">
    <source>
        <dbReference type="EMBL" id="MEN2991205.1"/>
    </source>
</evidence>
<keyword evidence="3 5" id="KW-0808">Transferase</keyword>
<dbReference type="SUPFAM" id="SSF53335">
    <property type="entry name" value="S-adenosyl-L-methionine-dependent methyltransferases"/>
    <property type="match status" value="1"/>
</dbReference>
<dbReference type="EMBL" id="JBBKTW010000010">
    <property type="protein sequence ID" value="MEN2991205.1"/>
    <property type="molecule type" value="Genomic_DNA"/>
</dbReference>
<dbReference type="InterPro" id="IPR011610">
    <property type="entry name" value="SAM_mthyl_Trfase_ML2640-like"/>
</dbReference>
<sequence length="293" mass="31400">MKADTASSTAFTVLQGVLMTARDPAYAGQVAPATEQACRQILQASPEGRRRLKTVDSGLARRIMPLAERLIMPGIAGHYVMRKRFMEEAALAALADGYTQVVCLGAGFDVLALTLHRAWPDATFIEIDHPATSAVKQAAIAGTTADNLHLLAVDLAERSLPAALGGFPAFDPGRRTLFLCEGVLMYLDVSAVVALFAAIRDLTGPGSRFGFTAVTPMTSPDNNTGPLLRAYLAIKREPLAWTLERPQIAGFVAARDYRLLDSANTADLVARYMSRPVAGPIHKGEFMALTEAC</sequence>
<dbReference type="Gene3D" id="3.40.50.150">
    <property type="entry name" value="Vaccinia Virus protein VP39"/>
    <property type="match status" value="1"/>
</dbReference>
<evidence type="ECO:0000313" key="6">
    <source>
        <dbReference type="Proteomes" id="UP001413721"/>
    </source>
</evidence>
<dbReference type="Pfam" id="PF04072">
    <property type="entry name" value="LCM"/>
    <property type="match status" value="1"/>
</dbReference>
<keyword evidence="4" id="KW-0949">S-adenosyl-L-methionine</keyword>
<proteinExistence type="inferred from homology"/>
<dbReference type="GO" id="GO:0008168">
    <property type="term" value="F:methyltransferase activity"/>
    <property type="evidence" value="ECO:0007669"/>
    <property type="project" value="UniProtKB-KW"/>
</dbReference>
<organism evidence="5 6">
    <name type="scientific">Tistrella arctica</name>
    <dbReference type="NCBI Taxonomy" id="3133430"/>
    <lineage>
        <taxon>Bacteria</taxon>
        <taxon>Pseudomonadati</taxon>
        <taxon>Pseudomonadota</taxon>
        <taxon>Alphaproteobacteria</taxon>
        <taxon>Geminicoccales</taxon>
        <taxon>Geminicoccaceae</taxon>
        <taxon>Tistrella</taxon>
    </lineage>
</organism>
<dbReference type="GO" id="GO:0032259">
    <property type="term" value="P:methylation"/>
    <property type="evidence" value="ECO:0007669"/>
    <property type="project" value="UniProtKB-KW"/>
</dbReference>
<comment type="function">
    <text evidence="4">Exhibits S-adenosyl-L-methionine-dependent methyltransferase activity.</text>
</comment>
<dbReference type="PANTHER" id="PTHR43619:SF2">
    <property type="entry name" value="S-ADENOSYL-L-METHIONINE-DEPENDENT METHYLTRANSFERASES SUPERFAMILY PROTEIN"/>
    <property type="match status" value="1"/>
</dbReference>
<keyword evidence="6" id="KW-1185">Reference proteome</keyword>
<name>A0ABU9YRP0_9PROT</name>
<evidence type="ECO:0000256" key="1">
    <source>
        <dbReference type="ARBA" id="ARBA00008138"/>
    </source>
</evidence>
<evidence type="ECO:0000256" key="4">
    <source>
        <dbReference type="RuleBase" id="RU362030"/>
    </source>
</evidence>
<dbReference type="PANTHER" id="PTHR43619">
    <property type="entry name" value="S-ADENOSYL-L-METHIONINE-DEPENDENT METHYLTRANSFERASE YKTD-RELATED"/>
    <property type="match status" value="1"/>
</dbReference>
<comment type="similarity">
    <text evidence="1 4">Belongs to the UPF0677 family.</text>
</comment>
<keyword evidence="2 4" id="KW-0489">Methyltransferase</keyword>
<comment type="caution">
    <text evidence="5">The sequence shown here is derived from an EMBL/GenBank/DDBJ whole genome shotgun (WGS) entry which is preliminary data.</text>
</comment>
<dbReference type="Proteomes" id="UP001413721">
    <property type="component" value="Unassembled WGS sequence"/>
</dbReference>
<protein>
    <recommendedName>
        <fullName evidence="4">S-adenosyl-L-methionine-dependent methyltransferase</fullName>
        <ecNumber evidence="4">2.1.1.-</ecNumber>
    </recommendedName>
</protein>
<dbReference type="RefSeq" id="WP_345934195.1">
    <property type="nucleotide sequence ID" value="NZ_JBBKTV010000007.1"/>
</dbReference>
<dbReference type="NCBIfam" id="TIGR00027">
    <property type="entry name" value="mthyl_TIGR00027"/>
    <property type="match status" value="1"/>
</dbReference>